<keyword evidence="2 3" id="KW-0040">ANK repeat</keyword>
<evidence type="ECO:0000313" key="7">
    <source>
        <dbReference type="Proteomes" id="UP001515480"/>
    </source>
</evidence>
<dbReference type="GO" id="GO:0004842">
    <property type="term" value="F:ubiquitin-protein transferase activity"/>
    <property type="evidence" value="ECO:0007669"/>
    <property type="project" value="TreeGrafter"/>
</dbReference>
<reference evidence="6 7" key="1">
    <citation type="journal article" date="2024" name="Science">
        <title>Giant polyketide synthase enzymes in the biosynthesis of giant marine polyether toxins.</title>
        <authorList>
            <person name="Fallon T.R."/>
            <person name="Shende V.V."/>
            <person name="Wierzbicki I.H."/>
            <person name="Pendleton A.L."/>
            <person name="Watervoot N.F."/>
            <person name="Auber R.P."/>
            <person name="Gonzalez D.J."/>
            <person name="Wisecaver J.H."/>
            <person name="Moore B.S."/>
        </authorList>
    </citation>
    <scope>NUCLEOTIDE SEQUENCE [LARGE SCALE GENOMIC DNA]</scope>
    <source>
        <strain evidence="6 7">12B1</strain>
    </source>
</reference>
<dbReference type="Gene3D" id="1.25.40.20">
    <property type="entry name" value="Ankyrin repeat-containing domain"/>
    <property type="match status" value="2"/>
</dbReference>
<dbReference type="InterPro" id="IPR036770">
    <property type="entry name" value="Ankyrin_rpt-contain_sf"/>
</dbReference>
<keyword evidence="1" id="KW-0677">Repeat</keyword>
<dbReference type="PANTHER" id="PTHR24171">
    <property type="entry name" value="ANKYRIN REPEAT DOMAIN-CONTAINING PROTEIN 39-RELATED"/>
    <property type="match status" value="1"/>
</dbReference>
<keyword evidence="7" id="KW-1185">Reference proteome</keyword>
<proteinExistence type="predicted"/>
<dbReference type="InterPro" id="IPR002110">
    <property type="entry name" value="Ankyrin_rpt"/>
</dbReference>
<feature type="repeat" description="ANK" evidence="3">
    <location>
        <begin position="496"/>
        <end position="528"/>
    </location>
</feature>
<feature type="compositionally biased region" description="Basic and acidic residues" evidence="5">
    <location>
        <begin position="619"/>
        <end position="634"/>
    </location>
</feature>
<evidence type="ECO:0000256" key="1">
    <source>
        <dbReference type="ARBA" id="ARBA00022737"/>
    </source>
</evidence>
<feature type="compositionally biased region" description="Polar residues" evidence="5">
    <location>
        <begin position="635"/>
        <end position="644"/>
    </location>
</feature>
<keyword evidence="4" id="KW-0175">Coiled coil</keyword>
<feature type="compositionally biased region" description="Basic and acidic residues" evidence="5">
    <location>
        <begin position="575"/>
        <end position="587"/>
    </location>
</feature>
<dbReference type="EMBL" id="JBGBPQ010000019">
    <property type="protein sequence ID" value="KAL1504909.1"/>
    <property type="molecule type" value="Genomic_DNA"/>
</dbReference>
<evidence type="ECO:0000313" key="6">
    <source>
        <dbReference type="EMBL" id="KAL1504909.1"/>
    </source>
</evidence>
<feature type="repeat" description="ANK" evidence="3">
    <location>
        <begin position="115"/>
        <end position="147"/>
    </location>
</feature>
<feature type="region of interest" description="Disordered" evidence="5">
    <location>
        <begin position="575"/>
        <end position="648"/>
    </location>
</feature>
<dbReference type="AlphaFoldDB" id="A0AB34ITS5"/>
<evidence type="ECO:0000256" key="3">
    <source>
        <dbReference type="PROSITE-ProRule" id="PRU00023"/>
    </source>
</evidence>
<protein>
    <recommendedName>
        <fullName evidence="8">Nuclear factor of kappa light polypeptide gene enhancer in B-cells inhibitor-like 1</fullName>
    </recommendedName>
</protein>
<evidence type="ECO:0000256" key="5">
    <source>
        <dbReference type="SAM" id="MobiDB-lite"/>
    </source>
</evidence>
<feature type="compositionally biased region" description="Basic and acidic residues" evidence="5">
    <location>
        <begin position="27"/>
        <end position="36"/>
    </location>
</feature>
<organism evidence="6 7">
    <name type="scientific">Prymnesium parvum</name>
    <name type="common">Toxic golden alga</name>
    <dbReference type="NCBI Taxonomy" id="97485"/>
    <lineage>
        <taxon>Eukaryota</taxon>
        <taxon>Haptista</taxon>
        <taxon>Haptophyta</taxon>
        <taxon>Prymnesiophyceae</taxon>
        <taxon>Prymnesiales</taxon>
        <taxon>Prymnesiaceae</taxon>
        <taxon>Prymnesium</taxon>
    </lineage>
</organism>
<evidence type="ECO:0000256" key="2">
    <source>
        <dbReference type="ARBA" id="ARBA00023043"/>
    </source>
</evidence>
<evidence type="ECO:0008006" key="8">
    <source>
        <dbReference type="Google" id="ProtNLM"/>
    </source>
</evidence>
<dbReference type="Pfam" id="PF00023">
    <property type="entry name" value="Ank"/>
    <property type="match status" value="2"/>
</dbReference>
<feature type="repeat" description="ANK" evidence="3">
    <location>
        <begin position="426"/>
        <end position="458"/>
    </location>
</feature>
<sequence length="672" mass="71127">MAGLGYGKWDSLDLSDEEEETPPFAHLEMRPGEAEPPHLTSTMEDLLGLDCGPWSDASSSSSDGDAEGEAHALREEFGRYDPIVTHAVEDDVHALHARLREAPDWQACLAYDECEGLPPLHFAALSGSVRAARLLLEAGASARRKDRTGHTALAHVLRAAVTRSADRERLGSLLSARAEEEEEARAAQQAVAELDASLEQLRHLASDLVASGAAPSDVRAAPSSGELIEWAERHARWADLLAAAAAEDEGEPECGAEVAQLVRQAPHVAAQLTAEALERAAPRPDERWRLLRPSAGEARADRPWWGALCEAAWGALTHAGREELRSACAPPAGSRLLFWEIVCQLGATALASVLLAHPSLNERALLSCAARQPKLAAAARLEAELASLHAAVRNAARGDAAAHSSLAAQLPPRVPRCRQLNLVGRDGCFPLQIAAAEGAAEVVELLLAGRANPNICGGGAVGTALQAAVACGAAGVARRLLASRAEPNRVGRDARAPAAPLLLAVRRGDGALVQMLLEAHAEPHAKDGEGRDAFDAAAGRQDLLRLLRPDGTCGECAAPEGGDGGDDARVEAVAVESREASQAHDGEVAADGAREQGGQEQEAREESAIDQRAQMQEVSRADEQVPLEELRLSPRQESPTQEKTVNPDVEGDEIQLLEAKIQTLFQSLLEVS</sequence>
<dbReference type="SUPFAM" id="SSF48403">
    <property type="entry name" value="Ankyrin repeat"/>
    <property type="match status" value="1"/>
</dbReference>
<gene>
    <name evidence="6" type="ORF">AB1Y20_008676</name>
</gene>
<dbReference type="PANTHER" id="PTHR24171:SF8">
    <property type="entry name" value="BRCA1-ASSOCIATED RING DOMAIN PROTEIN 1"/>
    <property type="match status" value="1"/>
</dbReference>
<name>A0AB34ITS5_PRYPA</name>
<evidence type="ECO:0000256" key="4">
    <source>
        <dbReference type="SAM" id="Coils"/>
    </source>
</evidence>
<dbReference type="PROSITE" id="PS50297">
    <property type="entry name" value="ANK_REP_REGION"/>
    <property type="match status" value="2"/>
</dbReference>
<comment type="caution">
    <text evidence="6">The sequence shown here is derived from an EMBL/GenBank/DDBJ whole genome shotgun (WGS) entry which is preliminary data.</text>
</comment>
<dbReference type="PROSITE" id="PS50088">
    <property type="entry name" value="ANK_REPEAT"/>
    <property type="match status" value="3"/>
</dbReference>
<dbReference type="Proteomes" id="UP001515480">
    <property type="component" value="Unassembled WGS sequence"/>
</dbReference>
<feature type="region of interest" description="Disordered" evidence="5">
    <location>
        <begin position="1"/>
        <end position="70"/>
    </location>
</feature>
<accession>A0AB34ITS5</accession>
<dbReference type="GO" id="GO:0085020">
    <property type="term" value="P:protein K6-linked ubiquitination"/>
    <property type="evidence" value="ECO:0007669"/>
    <property type="project" value="TreeGrafter"/>
</dbReference>
<feature type="coiled-coil region" evidence="4">
    <location>
        <begin position="170"/>
        <end position="204"/>
    </location>
</feature>
<dbReference type="SMART" id="SM00248">
    <property type="entry name" value="ANK"/>
    <property type="match status" value="4"/>
</dbReference>